<dbReference type="PANTHER" id="PTHR43685">
    <property type="entry name" value="GLYCOSYLTRANSFERASE"/>
    <property type="match status" value="1"/>
</dbReference>
<dbReference type="AlphaFoldDB" id="A0A1C3WZN0"/>
<feature type="domain" description="Glycosyltransferase 2-like" evidence="1">
    <location>
        <begin position="3"/>
        <end position="116"/>
    </location>
</feature>
<name>A0A1C3WZN0_9HYPH</name>
<accession>A0A1C3WZN0</accession>
<reference evidence="3" key="1">
    <citation type="submission" date="2016-08" db="EMBL/GenBank/DDBJ databases">
        <authorList>
            <person name="Varghese N."/>
            <person name="Submissions Spin"/>
        </authorList>
    </citation>
    <scope>NUCLEOTIDE SEQUENCE [LARGE SCALE GENOMIC DNA]</scope>
    <source>
        <strain evidence="3">HAMBI 2975</strain>
    </source>
</reference>
<organism evidence="2 3">
    <name type="scientific">Rhizobium multihospitium</name>
    <dbReference type="NCBI Taxonomy" id="410764"/>
    <lineage>
        <taxon>Bacteria</taxon>
        <taxon>Pseudomonadati</taxon>
        <taxon>Pseudomonadota</taxon>
        <taxon>Alphaproteobacteria</taxon>
        <taxon>Hyphomicrobiales</taxon>
        <taxon>Rhizobiaceae</taxon>
        <taxon>Rhizobium/Agrobacterium group</taxon>
        <taxon>Rhizobium</taxon>
    </lineage>
</organism>
<dbReference type="CDD" id="cd00761">
    <property type="entry name" value="Glyco_tranf_GTA_type"/>
    <property type="match status" value="1"/>
</dbReference>
<dbReference type="EMBL" id="FMAG01000009">
    <property type="protein sequence ID" value="SCB45467.1"/>
    <property type="molecule type" value="Genomic_DNA"/>
</dbReference>
<dbReference type="InterPro" id="IPR029044">
    <property type="entry name" value="Nucleotide-diphossugar_trans"/>
</dbReference>
<dbReference type="Proteomes" id="UP000199101">
    <property type="component" value="Unassembled WGS sequence"/>
</dbReference>
<dbReference type="GO" id="GO:0016740">
    <property type="term" value="F:transferase activity"/>
    <property type="evidence" value="ECO:0007669"/>
    <property type="project" value="UniProtKB-KW"/>
</dbReference>
<dbReference type="SUPFAM" id="SSF53448">
    <property type="entry name" value="Nucleotide-diphospho-sugar transferases"/>
    <property type="match status" value="1"/>
</dbReference>
<evidence type="ECO:0000259" key="1">
    <source>
        <dbReference type="Pfam" id="PF00535"/>
    </source>
</evidence>
<proteinExistence type="predicted"/>
<dbReference type="STRING" id="410764.GA0061103_6716"/>
<sequence>MFSLIVCTIDRFDQLERLFRSLVGQSHKDFEVIVVDQNLDDRLHGLIDRFSSSFLIRHVRSPKGLSRARNNGMAVAEGDYVCFPDDDCWYEADTLSTAATLFAEHPDLAIVTGRTLDAEGLASVSPTGETRLALTRWNYLKCGNSNGIFVRRAALADIGGFDEDLGVGSDSPFQSGEEADFLLRALGVGRQAMFFPELIVHHDQVTSEYGPRQMERARKYGRGFGALMRKQAFPLYYVCYRLFRPVAGWLAALARFNLDAARYKHAWLMGILEGYATWPRWRRN</sequence>
<evidence type="ECO:0000313" key="3">
    <source>
        <dbReference type="Proteomes" id="UP000199101"/>
    </source>
</evidence>
<dbReference type="Gene3D" id="3.90.550.10">
    <property type="entry name" value="Spore Coat Polysaccharide Biosynthesis Protein SpsA, Chain A"/>
    <property type="match status" value="1"/>
</dbReference>
<protein>
    <submittedName>
        <fullName evidence="2">Glycosyltransferase, GT2 family</fullName>
    </submittedName>
</protein>
<evidence type="ECO:0000313" key="2">
    <source>
        <dbReference type="EMBL" id="SCB45467.1"/>
    </source>
</evidence>
<dbReference type="PANTHER" id="PTHR43685:SF3">
    <property type="entry name" value="SLR2126 PROTEIN"/>
    <property type="match status" value="1"/>
</dbReference>
<keyword evidence="2" id="KW-0808">Transferase</keyword>
<dbReference type="Pfam" id="PF00535">
    <property type="entry name" value="Glycos_transf_2"/>
    <property type="match status" value="1"/>
</dbReference>
<dbReference type="InterPro" id="IPR001173">
    <property type="entry name" value="Glyco_trans_2-like"/>
</dbReference>
<keyword evidence="3" id="KW-1185">Reference proteome</keyword>
<gene>
    <name evidence="2" type="ORF">GA0061103_6716</name>
</gene>
<dbReference type="RefSeq" id="WP_092717165.1">
    <property type="nucleotide sequence ID" value="NZ_FMAG01000009.1"/>
</dbReference>
<dbReference type="InterPro" id="IPR050834">
    <property type="entry name" value="Glycosyltransf_2"/>
</dbReference>
<dbReference type="OrthoDB" id="9801954at2"/>